<feature type="transmembrane region" description="Helical" evidence="5">
    <location>
        <begin position="123"/>
        <end position="140"/>
    </location>
</feature>
<feature type="transmembrane region" description="Helical" evidence="5">
    <location>
        <begin position="99"/>
        <end position="116"/>
    </location>
</feature>
<evidence type="ECO:0000259" key="6">
    <source>
        <dbReference type="Pfam" id="PF00892"/>
    </source>
</evidence>
<evidence type="ECO:0000256" key="3">
    <source>
        <dbReference type="ARBA" id="ARBA00022989"/>
    </source>
</evidence>
<gene>
    <name evidence="7" type="ORF">OIK44_03175</name>
</gene>
<dbReference type="Pfam" id="PF00892">
    <property type="entry name" value="EamA"/>
    <property type="match status" value="2"/>
</dbReference>
<keyword evidence="2 5" id="KW-0812">Transmembrane</keyword>
<evidence type="ECO:0000313" key="8">
    <source>
        <dbReference type="Proteomes" id="UP001221208"/>
    </source>
</evidence>
<evidence type="ECO:0000256" key="5">
    <source>
        <dbReference type="SAM" id="Phobius"/>
    </source>
</evidence>
<feature type="transmembrane region" description="Helical" evidence="5">
    <location>
        <begin position="210"/>
        <end position="229"/>
    </location>
</feature>
<feature type="domain" description="EamA" evidence="6">
    <location>
        <begin position="7"/>
        <end position="139"/>
    </location>
</feature>
<feature type="transmembrane region" description="Helical" evidence="5">
    <location>
        <begin position="241"/>
        <end position="261"/>
    </location>
</feature>
<evidence type="ECO:0000256" key="4">
    <source>
        <dbReference type="ARBA" id="ARBA00023136"/>
    </source>
</evidence>
<keyword evidence="3 5" id="KW-1133">Transmembrane helix</keyword>
<proteinExistence type="predicted"/>
<accession>A0ABT5JVD2</accession>
<protein>
    <submittedName>
        <fullName evidence="7">DMT family transporter</fullName>
    </submittedName>
</protein>
<organism evidence="7 8">
    <name type="scientific">Janthinobacterium fluminis</name>
    <dbReference type="NCBI Taxonomy" id="2987524"/>
    <lineage>
        <taxon>Bacteria</taxon>
        <taxon>Pseudomonadati</taxon>
        <taxon>Pseudomonadota</taxon>
        <taxon>Betaproteobacteria</taxon>
        <taxon>Burkholderiales</taxon>
        <taxon>Oxalobacteraceae</taxon>
        <taxon>Janthinobacterium</taxon>
    </lineage>
</organism>
<dbReference type="Proteomes" id="UP001221208">
    <property type="component" value="Unassembled WGS sequence"/>
</dbReference>
<dbReference type="PANTHER" id="PTHR22911">
    <property type="entry name" value="ACYL-MALONYL CONDENSING ENZYME-RELATED"/>
    <property type="match status" value="1"/>
</dbReference>
<comment type="subcellular location">
    <subcellularLocation>
        <location evidence="1">Membrane</location>
        <topology evidence="1">Multi-pass membrane protein</topology>
    </subcellularLocation>
</comment>
<dbReference type="SUPFAM" id="SSF103481">
    <property type="entry name" value="Multidrug resistance efflux transporter EmrE"/>
    <property type="match status" value="2"/>
</dbReference>
<dbReference type="InterPro" id="IPR000620">
    <property type="entry name" value="EamA_dom"/>
</dbReference>
<feature type="transmembrane region" description="Helical" evidence="5">
    <location>
        <begin position="9"/>
        <end position="30"/>
    </location>
</feature>
<evidence type="ECO:0000256" key="1">
    <source>
        <dbReference type="ARBA" id="ARBA00004141"/>
    </source>
</evidence>
<dbReference type="EMBL" id="JAQQXR010000001">
    <property type="protein sequence ID" value="MDC8756589.1"/>
    <property type="molecule type" value="Genomic_DNA"/>
</dbReference>
<sequence>MQNKNLSGICWMVLDAMIMSLMLLCGKALGDLAYHPLQIVFLATLLAAVFNTALFFRGQWQQIRPQRPFLHLRRALLSVASTACLLSALQSLSLFEVSAFSLLIPVLTGMTSIVVLRESPSGALWLSTAVSVAGVALLLAARYNHATLPHPILAGVAFGTAAVLTAVLNNLNMKKIGREEALIPQMIFGPACSALLLLPAMFFVWQPLRAPAHCSLLLYGLLLAARMVTRYRAFHRADLSALMPIEYTQLLFSALFAYAFFGQRVTFVAGIGMVLVAAGGLILVRGELRRNAALLRR</sequence>
<feature type="transmembrane region" description="Helical" evidence="5">
    <location>
        <begin position="183"/>
        <end position="204"/>
    </location>
</feature>
<feature type="transmembrane region" description="Helical" evidence="5">
    <location>
        <begin position="36"/>
        <end position="56"/>
    </location>
</feature>
<dbReference type="InterPro" id="IPR037185">
    <property type="entry name" value="EmrE-like"/>
</dbReference>
<comment type="caution">
    <text evidence="7">The sequence shown here is derived from an EMBL/GenBank/DDBJ whole genome shotgun (WGS) entry which is preliminary data.</text>
</comment>
<keyword evidence="4 5" id="KW-0472">Membrane</keyword>
<feature type="transmembrane region" description="Helical" evidence="5">
    <location>
        <begin position="76"/>
        <end position="93"/>
    </location>
</feature>
<dbReference type="Gene3D" id="1.10.3730.20">
    <property type="match status" value="1"/>
</dbReference>
<feature type="transmembrane region" description="Helical" evidence="5">
    <location>
        <begin position="267"/>
        <end position="288"/>
    </location>
</feature>
<dbReference type="RefSeq" id="WP_273669225.1">
    <property type="nucleotide sequence ID" value="NZ_JAQQXR010000001.1"/>
</dbReference>
<evidence type="ECO:0000256" key="2">
    <source>
        <dbReference type="ARBA" id="ARBA00022692"/>
    </source>
</evidence>
<dbReference type="PANTHER" id="PTHR22911:SF6">
    <property type="entry name" value="SOLUTE CARRIER FAMILY 35 MEMBER G1"/>
    <property type="match status" value="1"/>
</dbReference>
<reference evidence="7 8" key="1">
    <citation type="submission" date="2022-10" db="EMBL/GenBank/DDBJ databases">
        <title>Janthinobacterium sp. hw3 Genome sequencing.</title>
        <authorList>
            <person name="Park S."/>
        </authorList>
    </citation>
    <scope>NUCLEOTIDE SEQUENCE [LARGE SCALE GENOMIC DNA]</scope>
    <source>
        <strain evidence="8">hw3</strain>
    </source>
</reference>
<keyword evidence="8" id="KW-1185">Reference proteome</keyword>
<feature type="domain" description="EamA" evidence="6">
    <location>
        <begin position="153"/>
        <end position="284"/>
    </location>
</feature>
<feature type="transmembrane region" description="Helical" evidence="5">
    <location>
        <begin position="152"/>
        <end position="171"/>
    </location>
</feature>
<name>A0ABT5JVD2_9BURK</name>
<evidence type="ECO:0000313" key="7">
    <source>
        <dbReference type="EMBL" id="MDC8756589.1"/>
    </source>
</evidence>